<proteinExistence type="predicted"/>
<comment type="caution">
    <text evidence="2">The sequence shown here is derived from an EMBL/GenBank/DDBJ whole genome shotgun (WGS) entry which is preliminary data.</text>
</comment>
<accession>A0ABP0HPS1</accession>
<keyword evidence="1" id="KW-0472">Membrane</keyword>
<keyword evidence="3" id="KW-1185">Reference proteome</keyword>
<gene>
    <name evidence="2" type="ORF">CCMP2556_LOCUS2583</name>
</gene>
<dbReference type="Proteomes" id="UP001642484">
    <property type="component" value="Unassembled WGS sequence"/>
</dbReference>
<reference evidence="2 3" key="1">
    <citation type="submission" date="2024-02" db="EMBL/GenBank/DDBJ databases">
        <authorList>
            <person name="Chen Y."/>
            <person name="Shah S."/>
            <person name="Dougan E. K."/>
            <person name="Thang M."/>
            <person name="Chan C."/>
        </authorList>
    </citation>
    <scope>NUCLEOTIDE SEQUENCE [LARGE SCALE GENOMIC DNA]</scope>
</reference>
<feature type="transmembrane region" description="Helical" evidence="1">
    <location>
        <begin position="34"/>
        <end position="53"/>
    </location>
</feature>
<evidence type="ECO:0000313" key="2">
    <source>
        <dbReference type="EMBL" id="CAK8991742.1"/>
    </source>
</evidence>
<keyword evidence="1" id="KW-1133">Transmembrane helix</keyword>
<keyword evidence="1" id="KW-0812">Transmembrane</keyword>
<dbReference type="EMBL" id="CAXAMN010000991">
    <property type="protein sequence ID" value="CAK8991742.1"/>
    <property type="molecule type" value="Genomic_DNA"/>
</dbReference>
<name>A0ABP0HPS1_9DINO</name>
<organism evidence="2 3">
    <name type="scientific">Durusdinium trenchii</name>
    <dbReference type="NCBI Taxonomy" id="1381693"/>
    <lineage>
        <taxon>Eukaryota</taxon>
        <taxon>Sar</taxon>
        <taxon>Alveolata</taxon>
        <taxon>Dinophyceae</taxon>
        <taxon>Suessiales</taxon>
        <taxon>Symbiodiniaceae</taxon>
        <taxon>Durusdinium</taxon>
    </lineage>
</organism>
<protein>
    <submittedName>
        <fullName evidence="2">Uncharacterized protein</fullName>
    </submittedName>
</protein>
<sequence>MTHKSIPVIAGTDGWVPPQLELACPPQASSSRTFFLKLSIVLVGGFGAIMYFAKSANMEWLSSSRTYTAFPAPETQGRSIGRVGTPTELPEVVPRYQAPSLVQF</sequence>
<evidence type="ECO:0000313" key="3">
    <source>
        <dbReference type="Proteomes" id="UP001642484"/>
    </source>
</evidence>
<evidence type="ECO:0000256" key="1">
    <source>
        <dbReference type="SAM" id="Phobius"/>
    </source>
</evidence>